<comment type="caution">
    <text evidence="1">The sequence shown here is derived from an EMBL/GenBank/DDBJ whole genome shotgun (WGS) entry which is preliminary data.</text>
</comment>
<evidence type="ECO:0000313" key="1">
    <source>
        <dbReference type="EMBL" id="KAK7998700.1"/>
    </source>
</evidence>
<organism evidence="1 2">
    <name type="scientific">Apiospora marii</name>
    <dbReference type="NCBI Taxonomy" id="335849"/>
    <lineage>
        <taxon>Eukaryota</taxon>
        <taxon>Fungi</taxon>
        <taxon>Dikarya</taxon>
        <taxon>Ascomycota</taxon>
        <taxon>Pezizomycotina</taxon>
        <taxon>Sordariomycetes</taxon>
        <taxon>Xylariomycetidae</taxon>
        <taxon>Amphisphaeriales</taxon>
        <taxon>Apiosporaceae</taxon>
        <taxon>Apiospora</taxon>
    </lineage>
</organism>
<name>A0ABR1R387_9PEZI</name>
<accession>A0ABR1R387</accession>
<protein>
    <submittedName>
        <fullName evidence="1">Uncharacterized protein</fullName>
    </submittedName>
</protein>
<evidence type="ECO:0000313" key="2">
    <source>
        <dbReference type="Proteomes" id="UP001396898"/>
    </source>
</evidence>
<reference evidence="1 2" key="1">
    <citation type="submission" date="2023-01" db="EMBL/GenBank/DDBJ databases">
        <title>Analysis of 21 Apiospora genomes using comparative genomics revels a genus with tremendous synthesis potential of carbohydrate active enzymes and secondary metabolites.</title>
        <authorList>
            <person name="Sorensen T."/>
        </authorList>
    </citation>
    <scope>NUCLEOTIDE SEQUENCE [LARGE SCALE GENOMIC DNA]</scope>
    <source>
        <strain evidence="1 2">CBS 20057</strain>
    </source>
</reference>
<sequence length="96" mass="10454">MLYPFVLICHGANRFLAGTCTVEHAVLFTGQSGRGIVLGSLRAAKGAVPISLLMTQHHGFPDPSEALWDTPNMTSLFLKTPKMPLLRIGKSRSLTY</sequence>
<keyword evidence="2" id="KW-1185">Reference proteome</keyword>
<gene>
    <name evidence="1" type="ORF">PG991_015179</name>
</gene>
<proteinExistence type="predicted"/>
<dbReference type="Proteomes" id="UP001396898">
    <property type="component" value="Unassembled WGS sequence"/>
</dbReference>
<dbReference type="EMBL" id="JAQQWI010000021">
    <property type="protein sequence ID" value="KAK7998700.1"/>
    <property type="molecule type" value="Genomic_DNA"/>
</dbReference>